<dbReference type="InterPro" id="IPR000210">
    <property type="entry name" value="BTB/POZ_dom"/>
</dbReference>
<dbReference type="Pfam" id="PF00651">
    <property type="entry name" value="BTB"/>
    <property type="match status" value="1"/>
</dbReference>
<feature type="domain" description="BTB" evidence="1">
    <location>
        <begin position="346"/>
        <end position="410"/>
    </location>
</feature>
<dbReference type="AlphaFoldDB" id="A0A0B6YPP7"/>
<dbReference type="EMBL" id="HACG01011358">
    <property type="protein sequence ID" value="CEK58223.1"/>
    <property type="molecule type" value="Transcribed_RNA"/>
</dbReference>
<dbReference type="GO" id="GO:0009653">
    <property type="term" value="P:anatomical structure morphogenesis"/>
    <property type="evidence" value="ECO:0007669"/>
    <property type="project" value="TreeGrafter"/>
</dbReference>
<dbReference type="SUPFAM" id="SSF54695">
    <property type="entry name" value="POZ domain"/>
    <property type="match status" value="1"/>
</dbReference>
<feature type="non-terminal residue" evidence="2">
    <location>
        <position position="1"/>
    </location>
</feature>
<organism evidence="2">
    <name type="scientific">Arion vulgaris</name>
    <dbReference type="NCBI Taxonomy" id="1028688"/>
    <lineage>
        <taxon>Eukaryota</taxon>
        <taxon>Metazoa</taxon>
        <taxon>Spiralia</taxon>
        <taxon>Lophotrochozoa</taxon>
        <taxon>Mollusca</taxon>
        <taxon>Gastropoda</taxon>
        <taxon>Heterobranchia</taxon>
        <taxon>Euthyneura</taxon>
        <taxon>Panpulmonata</taxon>
        <taxon>Eupulmonata</taxon>
        <taxon>Stylommatophora</taxon>
        <taxon>Helicina</taxon>
        <taxon>Arionoidea</taxon>
        <taxon>Arionidae</taxon>
        <taxon>Arion</taxon>
    </lineage>
</organism>
<evidence type="ECO:0000313" key="2">
    <source>
        <dbReference type="EMBL" id="CEK58223.1"/>
    </source>
</evidence>
<dbReference type="PANTHER" id="PTHR23312:SF8">
    <property type="entry name" value="ARMADILLO REPEAT-CONTAINING PROTEIN 5"/>
    <property type="match status" value="1"/>
</dbReference>
<reference evidence="2" key="1">
    <citation type="submission" date="2014-12" db="EMBL/GenBank/DDBJ databases">
        <title>Insight into the proteome of Arion vulgaris.</title>
        <authorList>
            <person name="Aradska J."/>
            <person name="Bulat T."/>
            <person name="Smidak R."/>
            <person name="Sarate P."/>
            <person name="Gangsoo J."/>
            <person name="Sialana F."/>
            <person name="Bilban M."/>
            <person name="Lubec G."/>
        </authorList>
    </citation>
    <scope>NUCLEOTIDE SEQUENCE</scope>
    <source>
        <tissue evidence="2">Skin</tissue>
    </source>
</reference>
<accession>A0A0B6YPP7</accession>
<sequence length="672" mass="74999">LGYMATAPNPIRRSCRIVQRICSNPLCFEKLILMQMPAIIVKSLVLEKDGSFPENLFCNQGDSRKINDFLPSSQGSSECSASQTSEFGRKMDFEFGGDAYSRMTSKKHSSAGSLFQSRPSLSVDSEAARDGLSGSDDIYEVGCSRVEARVKIGLELLNSMGAVAMSRFGEGEIKHVLLRYSSQDKLACIMSMLHLRVAWCRITRHKFFTNYSVCEKILPYLFTCEAPLARETIVAGISLNVHLDNPPKRTQKIIQLPVCPNLKGTIDSISIPGNNDESKLASLNSKIESRSKLSIQYSDRTEITAASSTSQNTSLILQSSENKDNIMDCSSSTSSLCQHQNMSQLHDVCFFIHGDNEAIHKVSAHRQILMEKSEVFAAMFCGSYAESCQSEIKVSDVNSYAYEFIIHYLHGCSSGCPVIDSLCIESIQDEIFAKEVCVESHTLERQELDSTVQMNKQVLDDKDVYDKQRFLSCELNVSVLLPEDKINNIKMCSVETNLKAETSKHISQTLEFTHSESTLESLSIQDWAESGQASRKLNFQDSEKNESTDICRVNKSEMCRQKETTEKCFDELISKCGNIIALADRFLLPELVNYPASVLSHVCLGPSTIEDIFHLACFHKLDSLALDCIRETLMSCLPCNDAAAIYLELAADGYREQVLTALTWLLNYLHSD</sequence>
<protein>
    <recommendedName>
        <fullName evidence="1">BTB domain-containing protein</fullName>
    </recommendedName>
</protein>
<dbReference type="Gene3D" id="3.30.710.10">
    <property type="entry name" value="Potassium Channel Kv1.1, Chain A"/>
    <property type="match status" value="1"/>
</dbReference>
<name>A0A0B6YPP7_9EUPU</name>
<gene>
    <name evidence="2" type="primary">ORF32377</name>
</gene>
<dbReference type="GO" id="GO:0005829">
    <property type="term" value="C:cytosol"/>
    <property type="evidence" value="ECO:0007669"/>
    <property type="project" value="TreeGrafter"/>
</dbReference>
<proteinExistence type="predicted"/>
<evidence type="ECO:0000259" key="1">
    <source>
        <dbReference type="PROSITE" id="PS50097"/>
    </source>
</evidence>
<dbReference type="PANTHER" id="PTHR23312">
    <property type="entry name" value="ARMC5 ARMADILLO REPEAT-CONTAINING -RELATED"/>
    <property type="match status" value="1"/>
</dbReference>
<dbReference type="PROSITE" id="PS50097">
    <property type="entry name" value="BTB"/>
    <property type="match status" value="1"/>
</dbReference>
<dbReference type="InterPro" id="IPR011333">
    <property type="entry name" value="SKP1/BTB/POZ_sf"/>
</dbReference>